<keyword evidence="3" id="KW-0963">Cytoplasm</keyword>
<dbReference type="FunFam" id="1.20.1270.60:FF:000045">
    <property type="entry name" value="Cell division control protein"/>
    <property type="match status" value="1"/>
</dbReference>
<feature type="compositionally biased region" description="Gly residues" evidence="8">
    <location>
        <begin position="892"/>
        <end position="904"/>
    </location>
</feature>
<evidence type="ECO:0008006" key="13">
    <source>
        <dbReference type="Google" id="ProtNLM"/>
    </source>
</evidence>
<dbReference type="SUPFAM" id="SSF50044">
    <property type="entry name" value="SH3-domain"/>
    <property type="match status" value="1"/>
</dbReference>
<dbReference type="SMART" id="SM00055">
    <property type="entry name" value="FCH"/>
    <property type="match status" value="1"/>
</dbReference>
<comment type="subcellular location">
    <subcellularLocation>
        <location evidence="1">Cytoplasm</location>
        <location evidence="1">Cytoskeleton</location>
    </subcellularLocation>
</comment>
<feature type="compositionally biased region" description="Polar residues" evidence="8">
    <location>
        <begin position="678"/>
        <end position="692"/>
    </location>
</feature>
<evidence type="ECO:0000256" key="2">
    <source>
        <dbReference type="ARBA" id="ARBA00022443"/>
    </source>
</evidence>
<dbReference type="AlphaFoldDB" id="A0A6A6P227"/>
<feature type="compositionally biased region" description="Polar residues" evidence="8">
    <location>
        <begin position="317"/>
        <end position="329"/>
    </location>
</feature>
<keyword evidence="7" id="KW-0175">Coiled coil</keyword>
<dbReference type="CDD" id="cd00174">
    <property type="entry name" value="SH3"/>
    <property type="match status" value="1"/>
</dbReference>
<dbReference type="Pfam" id="PF00611">
    <property type="entry name" value="FCH"/>
    <property type="match status" value="1"/>
</dbReference>
<feature type="compositionally biased region" description="Polar residues" evidence="8">
    <location>
        <begin position="420"/>
        <end position="430"/>
    </location>
</feature>
<evidence type="ECO:0000256" key="6">
    <source>
        <dbReference type="PROSITE-ProRule" id="PRU00192"/>
    </source>
</evidence>
<feature type="compositionally biased region" description="Low complexity" evidence="8">
    <location>
        <begin position="576"/>
        <end position="585"/>
    </location>
</feature>
<dbReference type="GO" id="GO:0009898">
    <property type="term" value="C:cytoplasmic side of plasma membrane"/>
    <property type="evidence" value="ECO:0007669"/>
    <property type="project" value="TreeGrafter"/>
</dbReference>
<feature type="domain" description="F-BAR" evidence="10">
    <location>
        <begin position="13"/>
        <end position="266"/>
    </location>
</feature>
<gene>
    <name evidence="11" type="ORF">BDY21DRAFT_320555</name>
</gene>
<dbReference type="FunFam" id="2.30.30.40:FF:000164">
    <property type="entry name" value="Cell division control protein"/>
    <property type="match status" value="1"/>
</dbReference>
<dbReference type="Proteomes" id="UP000799766">
    <property type="component" value="Unassembled WGS sequence"/>
</dbReference>
<proteinExistence type="predicted"/>
<evidence type="ECO:0000313" key="11">
    <source>
        <dbReference type="EMBL" id="KAF2458070.1"/>
    </source>
</evidence>
<dbReference type="OrthoDB" id="27823at2759"/>
<organism evidence="11 12">
    <name type="scientific">Lineolata rhizophorae</name>
    <dbReference type="NCBI Taxonomy" id="578093"/>
    <lineage>
        <taxon>Eukaryota</taxon>
        <taxon>Fungi</taxon>
        <taxon>Dikarya</taxon>
        <taxon>Ascomycota</taxon>
        <taxon>Pezizomycotina</taxon>
        <taxon>Dothideomycetes</taxon>
        <taxon>Dothideomycetes incertae sedis</taxon>
        <taxon>Lineolatales</taxon>
        <taxon>Lineolataceae</taxon>
        <taxon>Lineolata</taxon>
    </lineage>
</organism>
<keyword evidence="5" id="KW-0206">Cytoskeleton</keyword>
<dbReference type="PRINTS" id="PR00452">
    <property type="entry name" value="SH3DOMAIN"/>
</dbReference>
<keyword evidence="4" id="KW-0597">Phosphoprotein</keyword>
<dbReference type="EMBL" id="MU001679">
    <property type="protein sequence ID" value="KAF2458070.1"/>
    <property type="molecule type" value="Genomic_DNA"/>
</dbReference>
<dbReference type="GO" id="GO:0005543">
    <property type="term" value="F:phospholipid binding"/>
    <property type="evidence" value="ECO:0007669"/>
    <property type="project" value="UniProtKB-ARBA"/>
</dbReference>
<evidence type="ECO:0000256" key="1">
    <source>
        <dbReference type="ARBA" id="ARBA00004245"/>
    </source>
</evidence>
<protein>
    <recommendedName>
        <fullName evidence="13">Cell division control protein</fullName>
    </recommendedName>
</protein>
<dbReference type="PANTHER" id="PTHR23065">
    <property type="entry name" value="PROLINE-SERINE-THREONINE PHOSPHATASE INTERACTING PROTEIN 1"/>
    <property type="match status" value="1"/>
</dbReference>
<dbReference type="PROSITE" id="PS51741">
    <property type="entry name" value="F_BAR"/>
    <property type="match status" value="1"/>
</dbReference>
<dbReference type="PANTHER" id="PTHR23065:SF7">
    <property type="entry name" value="NOSTRIN, ISOFORM H"/>
    <property type="match status" value="1"/>
</dbReference>
<feature type="compositionally biased region" description="Polar residues" evidence="8">
    <location>
        <begin position="438"/>
        <end position="460"/>
    </location>
</feature>
<dbReference type="GO" id="GO:1903475">
    <property type="term" value="P:mitotic actomyosin contractile ring assembly"/>
    <property type="evidence" value="ECO:0007669"/>
    <property type="project" value="UniProtKB-ARBA"/>
</dbReference>
<feature type="region of interest" description="Disordered" evidence="8">
    <location>
        <begin position="317"/>
        <end position="904"/>
    </location>
</feature>
<feature type="compositionally biased region" description="Polar residues" evidence="8">
    <location>
        <begin position="800"/>
        <end position="815"/>
    </location>
</feature>
<feature type="compositionally biased region" description="Gly residues" evidence="8">
    <location>
        <begin position="869"/>
        <end position="882"/>
    </location>
</feature>
<evidence type="ECO:0000256" key="5">
    <source>
        <dbReference type="ARBA" id="ARBA00023212"/>
    </source>
</evidence>
<dbReference type="CDD" id="cd07651">
    <property type="entry name" value="F-BAR_PombeCdc15_like"/>
    <property type="match status" value="1"/>
</dbReference>
<dbReference type="PROSITE" id="PS50002">
    <property type="entry name" value="SH3"/>
    <property type="match status" value="1"/>
</dbReference>
<dbReference type="InterPro" id="IPR027267">
    <property type="entry name" value="AH/BAR_dom_sf"/>
</dbReference>
<evidence type="ECO:0000256" key="3">
    <source>
        <dbReference type="ARBA" id="ARBA00022490"/>
    </source>
</evidence>
<name>A0A6A6P227_9PEZI</name>
<feature type="compositionally biased region" description="Pro residues" evidence="8">
    <location>
        <begin position="350"/>
        <end position="359"/>
    </location>
</feature>
<dbReference type="GO" id="GO:0120104">
    <property type="term" value="C:mitotic actomyosin contractile ring, proximal layer"/>
    <property type="evidence" value="ECO:0007669"/>
    <property type="project" value="UniProtKB-ARBA"/>
</dbReference>
<feature type="compositionally biased region" description="Low complexity" evidence="8">
    <location>
        <begin position="739"/>
        <end position="754"/>
    </location>
</feature>
<feature type="compositionally biased region" description="Gly residues" evidence="8">
    <location>
        <begin position="522"/>
        <end position="533"/>
    </location>
</feature>
<dbReference type="InterPro" id="IPR036028">
    <property type="entry name" value="SH3-like_dom_sf"/>
</dbReference>
<dbReference type="SUPFAM" id="SSF103657">
    <property type="entry name" value="BAR/IMD domain-like"/>
    <property type="match status" value="1"/>
</dbReference>
<evidence type="ECO:0000256" key="8">
    <source>
        <dbReference type="SAM" id="MobiDB-lite"/>
    </source>
</evidence>
<feature type="domain" description="SH3" evidence="9">
    <location>
        <begin position="928"/>
        <end position="988"/>
    </location>
</feature>
<evidence type="ECO:0000259" key="9">
    <source>
        <dbReference type="PROSITE" id="PS50002"/>
    </source>
</evidence>
<dbReference type="Pfam" id="PF00018">
    <property type="entry name" value="SH3_1"/>
    <property type="match status" value="1"/>
</dbReference>
<evidence type="ECO:0000259" key="10">
    <source>
        <dbReference type="PROSITE" id="PS51741"/>
    </source>
</evidence>
<keyword evidence="12" id="KW-1185">Reference proteome</keyword>
<keyword evidence="2 6" id="KW-0728">SH3 domain</keyword>
<feature type="compositionally biased region" description="Gly residues" evidence="8">
    <location>
        <begin position="785"/>
        <end position="795"/>
    </location>
</feature>
<dbReference type="GO" id="GO:0106006">
    <property type="term" value="F:cytoskeletal protein-membrane anchor activity"/>
    <property type="evidence" value="ECO:0007669"/>
    <property type="project" value="UniProtKB-ARBA"/>
</dbReference>
<feature type="compositionally biased region" description="Polar residues" evidence="8">
    <location>
        <begin position="497"/>
        <end position="516"/>
    </location>
</feature>
<dbReference type="Gene3D" id="2.30.30.40">
    <property type="entry name" value="SH3 Domains"/>
    <property type="match status" value="1"/>
</dbReference>
<dbReference type="SMART" id="SM00326">
    <property type="entry name" value="SH3"/>
    <property type="match status" value="1"/>
</dbReference>
<sequence>MPGTVSETPQVPLSFANNFWGKDDAGVAPLLDRMHNAKVTCDELKSFYNARTAIEDEYSRKLLSLARKPLGSSEAGTLRMSLDVVRAEVESMGKAHQKIATQMKRDLDEPLVAHAGGMKERRKIIQGGIEKLLKTKTQQTVAVNKSRDKFEQDCLKIKGYLAQTHMVMGQEERKNKAKLEKTRIQMSTASNEYENAVKLLEETTGLWNRDWKLACDKFQDLEEERIEFMKSSLWTFANIASSVCVSDDESCERIRLSLEDLDVNKDITTFIQQQGTGQEIPDPPKFINFCRGDIDETDGEHSDDGGYSTAQFQRQMNPAMRTSSPQPSLFESHHDPDSPLAREYGHKEPPPQQPPPQNAPPNQSTNPPPAQSKGNRVEMRGGAPPMQPQQSQMENIPRIPYNEHPMDGMTQFCRFDPPSGRSSVASPNRPSSRDDSQSEYSNPTSFSSMEPPSGNQSPTKQIGGGPSMSEQQQLQKRKSGFFNSPFRRRSRHEKEQPQTGPMTAPSSRNTWGPSAASSQGGNNVGGFGGSGGRARGRNFIENGREQHTASPEPVDPRANFQLNIGNNVFDVESPDARQQPQARAAPNDELDPIAQALAELKGVTKQSSQRVSADRFHGLSTPIPPGTPSMANTPSSSLSTPLASASALQGRTPPPSYEAPVSRLGAPQPAHTARQMKKTTQMYQDKTASMFNGSGGGAGRSAGSRPPTRGSSNQSQEVVRATSPAPGRPTSPRPGLYEPQQRTLPQQQQPAPQQTFRATSPNPYASNAVGRPRAQSSSPIKPRGGDGYGSYGRAGGTASMASSPGHTAQQASRPVSPQPHFGSSAGISRGSVDMRATSPQPHFGRMDQRPGSSRGGDMALALAQSEGSVYGGSQRGRNGGNGRPMSSYYGSGNQGGADGGYQGGGQLTTRVRSKSVAEPRQFTKDGRPILHFARAMYMYQAAIPEELSFVKGDTLAILRHQDDGWWEAEVVGKRGSPGLVPSNYLQAC</sequence>
<evidence type="ECO:0000313" key="12">
    <source>
        <dbReference type="Proteomes" id="UP000799766"/>
    </source>
</evidence>
<accession>A0A6A6P227</accession>
<evidence type="ECO:0000256" key="4">
    <source>
        <dbReference type="ARBA" id="ARBA00022553"/>
    </source>
</evidence>
<evidence type="ECO:0000256" key="7">
    <source>
        <dbReference type="PROSITE-ProRule" id="PRU01077"/>
    </source>
</evidence>
<dbReference type="InterPro" id="IPR001060">
    <property type="entry name" value="FCH_dom"/>
</dbReference>
<dbReference type="InterPro" id="IPR001452">
    <property type="entry name" value="SH3_domain"/>
</dbReference>
<dbReference type="Gene3D" id="1.20.1270.60">
    <property type="entry name" value="Arfaptin homology (AH) domain/BAR domain"/>
    <property type="match status" value="1"/>
</dbReference>
<feature type="compositionally biased region" description="Polar residues" evidence="8">
    <location>
        <begin position="755"/>
        <end position="765"/>
    </location>
</feature>
<dbReference type="InterPro" id="IPR031160">
    <property type="entry name" value="F_BAR_dom"/>
</dbReference>
<feature type="compositionally biased region" description="Low complexity" evidence="8">
    <location>
        <begin position="633"/>
        <end position="648"/>
    </location>
</feature>
<reference evidence="11" key="1">
    <citation type="journal article" date="2020" name="Stud. Mycol.">
        <title>101 Dothideomycetes genomes: a test case for predicting lifestyles and emergence of pathogens.</title>
        <authorList>
            <person name="Haridas S."/>
            <person name="Albert R."/>
            <person name="Binder M."/>
            <person name="Bloem J."/>
            <person name="Labutti K."/>
            <person name="Salamov A."/>
            <person name="Andreopoulos B."/>
            <person name="Baker S."/>
            <person name="Barry K."/>
            <person name="Bills G."/>
            <person name="Bluhm B."/>
            <person name="Cannon C."/>
            <person name="Castanera R."/>
            <person name="Culley D."/>
            <person name="Daum C."/>
            <person name="Ezra D."/>
            <person name="Gonzalez J."/>
            <person name="Henrissat B."/>
            <person name="Kuo A."/>
            <person name="Liang C."/>
            <person name="Lipzen A."/>
            <person name="Lutzoni F."/>
            <person name="Magnuson J."/>
            <person name="Mondo S."/>
            <person name="Nolan M."/>
            <person name="Ohm R."/>
            <person name="Pangilinan J."/>
            <person name="Park H.-J."/>
            <person name="Ramirez L."/>
            <person name="Alfaro M."/>
            <person name="Sun H."/>
            <person name="Tritt A."/>
            <person name="Yoshinaga Y."/>
            <person name="Zwiers L.-H."/>
            <person name="Turgeon B."/>
            <person name="Goodwin S."/>
            <person name="Spatafora J."/>
            <person name="Crous P."/>
            <person name="Grigoriev I."/>
        </authorList>
    </citation>
    <scope>NUCLEOTIDE SEQUENCE</scope>
    <source>
        <strain evidence="11">ATCC 16933</strain>
    </source>
</reference>